<name>A0AA38FBT7_TAXCH</name>
<dbReference type="EMBL" id="JAHRHJ020000011">
    <property type="protein sequence ID" value="KAH9296200.1"/>
    <property type="molecule type" value="Genomic_DNA"/>
</dbReference>
<evidence type="ECO:0000313" key="2">
    <source>
        <dbReference type="EMBL" id="KAH9296200.1"/>
    </source>
</evidence>
<gene>
    <name evidence="2" type="ORF">KI387_039788</name>
</gene>
<keyword evidence="3" id="KW-1185">Reference proteome</keyword>
<feature type="compositionally biased region" description="Low complexity" evidence="1">
    <location>
        <begin position="1"/>
        <end position="10"/>
    </location>
</feature>
<comment type="caution">
    <text evidence="2">The sequence shown here is derived from an EMBL/GenBank/DDBJ whole genome shotgun (WGS) entry which is preliminary data.</text>
</comment>
<feature type="non-terminal residue" evidence="2">
    <location>
        <position position="1"/>
    </location>
</feature>
<organism evidence="2 3">
    <name type="scientific">Taxus chinensis</name>
    <name type="common">Chinese yew</name>
    <name type="synonym">Taxus wallichiana var. chinensis</name>
    <dbReference type="NCBI Taxonomy" id="29808"/>
    <lineage>
        <taxon>Eukaryota</taxon>
        <taxon>Viridiplantae</taxon>
        <taxon>Streptophyta</taxon>
        <taxon>Embryophyta</taxon>
        <taxon>Tracheophyta</taxon>
        <taxon>Spermatophyta</taxon>
        <taxon>Pinopsida</taxon>
        <taxon>Pinidae</taxon>
        <taxon>Conifers II</taxon>
        <taxon>Cupressales</taxon>
        <taxon>Taxaceae</taxon>
        <taxon>Taxus</taxon>
    </lineage>
</organism>
<feature type="compositionally biased region" description="Polar residues" evidence="1">
    <location>
        <begin position="97"/>
        <end position="108"/>
    </location>
</feature>
<evidence type="ECO:0000256" key="1">
    <source>
        <dbReference type="SAM" id="MobiDB-lite"/>
    </source>
</evidence>
<proteinExistence type="predicted"/>
<accession>A0AA38FBT7</accession>
<protein>
    <submittedName>
        <fullName evidence="2">Uncharacterized protein</fullName>
    </submittedName>
</protein>
<dbReference type="Proteomes" id="UP000824469">
    <property type="component" value="Unassembled WGS sequence"/>
</dbReference>
<reference evidence="2 3" key="1">
    <citation type="journal article" date="2021" name="Nat. Plants">
        <title>The Taxus genome provides insights into paclitaxel biosynthesis.</title>
        <authorList>
            <person name="Xiong X."/>
            <person name="Gou J."/>
            <person name="Liao Q."/>
            <person name="Li Y."/>
            <person name="Zhou Q."/>
            <person name="Bi G."/>
            <person name="Li C."/>
            <person name="Du R."/>
            <person name="Wang X."/>
            <person name="Sun T."/>
            <person name="Guo L."/>
            <person name="Liang H."/>
            <person name="Lu P."/>
            <person name="Wu Y."/>
            <person name="Zhang Z."/>
            <person name="Ro D.K."/>
            <person name="Shang Y."/>
            <person name="Huang S."/>
            <person name="Yan J."/>
        </authorList>
    </citation>
    <scope>NUCLEOTIDE SEQUENCE [LARGE SCALE GENOMIC DNA]</scope>
    <source>
        <strain evidence="2">Ta-2019</strain>
    </source>
</reference>
<evidence type="ECO:0000313" key="3">
    <source>
        <dbReference type="Proteomes" id="UP000824469"/>
    </source>
</evidence>
<dbReference type="AlphaFoldDB" id="A0AA38FBT7"/>
<feature type="region of interest" description="Disordered" evidence="1">
    <location>
        <begin position="1"/>
        <end position="115"/>
    </location>
</feature>
<sequence>ATFGTVGTIIRGRRGSAEKPPGGPNRKGTSGTNGREMPGSAERKKICPSPLLGASGTRVRGGREPAESGEPEEFVPDSTGTFGTNGCEGREPAGSAETGNFSTRTSGTKGRAGRG</sequence>